<evidence type="ECO:0000256" key="3">
    <source>
        <dbReference type="ARBA" id="ARBA00022553"/>
    </source>
</evidence>
<dbReference type="PANTHER" id="PTHR22754">
    <property type="entry name" value="DISCO-INTERACTING PROTEIN 2 DIP2 -RELATED"/>
    <property type="match status" value="1"/>
</dbReference>
<dbReference type="SUPFAM" id="SSF56801">
    <property type="entry name" value="Acetyl-CoA synthetase-like"/>
    <property type="match status" value="1"/>
</dbReference>
<dbReference type="OrthoDB" id="3671040at2"/>
<protein>
    <submittedName>
        <fullName evidence="6">Long-chain fatty acid--CoA ligase</fullName>
    </submittedName>
</protein>
<dbReference type="CDD" id="cd05931">
    <property type="entry name" value="FAAL"/>
    <property type="match status" value="1"/>
</dbReference>
<dbReference type="SUPFAM" id="SSF47336">
    <property type="entry name" value="ACP-like"/>
    <property type="match status" value="1"/>
</dbReference>
<dbReference type="InterPro" id="IPR045851">
    <property type="entry name" value="AMP-bd_C_sf"/>
</dbReference>
<dbReference type="Pfam" id="PF00550">
    <property type="entry name" value="PP-binding"/>
    <property type="match status" value="1"/>
</dbReference>
<evidence type="ECO:0000259" key="5">
    <source>
        <dbReference type="SMART" id="SM00823"/>
    </source>
</evidence>
<dbReference type="PANTHER" id="PTHR22754:SF32">
    <property type="entry name" value="DISCO-INTERACTING PROTEIN 2"/>
    <property type="match status" value="1"/>
</dbReference>
<comment type="similarity">
    <text evidence="1">Belongs to the ATP-dependent AMP-binding enzyme family.</text>
</comment>
<organism evidence="6 7">
    <name type="scientific">Saccharothrix syringae</name>
    <name type="common">Nocardiopsis syringae</name>
    <dbReference type="NCBI Taxonomy" id="103733"/>
    <lineage>
        <taxon>Bacteria</taxon>
        <taxon>Bacillati</taxon>
        <taxon>Actinomycetota</taxon>
        <taxon>Actinomycetes</taxon>
        <taxon>Pseudonocardiales</taxon>
        <taxon>Pseudonocardiaceae</taxon>
        <taxon>Saccharothrix</taxon>
    </lineage>
</organism>
<dbReference type="EMBL" id="CP034550">
    <property type="protein sequence ID" value="QFZ21173.1"/>
    <property type="molecule type" value="Genomic_DNA"/>
</dbReference>
<dbReference type="GO" id="GO:0006633">
    <property type="term" value="P:fatty acid biosynthetic process"/>
    <property type="evidence" value="ECO:0007669"/>
    <property type="project" value="TreeGrafter"/>
</dbReference>
<dbReference type="KEGG" id="ssyi:EKG83_30695"/>
<evidence type="ECO:0000313" key="6">
    <source>
        <dbReference type="EMBL" id="QFZ21173.1"/>
    </source>
</evidence>
<dbReference type="SMART" id="SM00823">
    <property type="entry name" value="PKS_PP"/>
    <property type="match status" value="1"/>
</dbReference>
<dbReference type="InterPro" id="IPR042099">
    <property type="entry name" value="ANL_N_sf"/>
</dbReference>
<name>A0A5Q0H5A7_SACSY</name>
<dbReference type="InterPro" id="IPR040097">
    <property type="entry name" value="FAAL/FAAC"/>
</dbReference>
<dbReference type="GO" id="GO:0031177">
    <property type="term" value="F:phosphopantetheine binding"/>
    <property type="evidence" value="ECO:0007669"/>
    <property type="project" value="InterPro"/>
</dbReference>
<evidence type="ECO:0000256" key="1">
    <source>
        <dbReference type="ARBA" id="ARBA00006432"/>
    </source>
</evidence>
<dbReference type="Pfam" id="PF00501">
    <property type="entry name" value="AMP-binding"/>
    <property type="match status" value="1"/>
</dbReference>
<dbReference type="RefSeq" id="WP_033432021.1">
    <property type="nucleotide sequence ID" value="NZ_CP034550.1"/>
</dbReference>
<dbReference type="Proteomes" id="UP000325787">
    <property type="component" value="Chromosome"/>
</dbReference>
<feature type="domain" description="Polyketide synthase-like phosphopantetheine-binding" evidence="5">
    <location>
        <begin position="549"/>
        <end position="618"/>
    </location>
</feature>
<dbReference type="InterPro" id="IPR009081">
    <property type="entry name" value="PP-bd_ACP"/>
</dbReference>
<dbReference type="Gene3D" id="3.30.300.30">
    <property type="match status" value="1"/>
</dbReference>
<dbReference type="InterPro" id="IPR000873">
    <property type="entry name" value="AMP-dep_synth/lig_dom"/>
</dbReference>
<keyword evidence="2" id="KW-0596">Phosphopantetheine</keyword>
<gene>
    <name evidence="6" type="ORF">EKG83_30695</name>
</gene>
<dbReference type="InterPro" id="IPR036736">
    <property type="entry name" value="ACP-like_sf"/>
</dbReference>
<dbReference type="InterPro" id="IPR020806">
    <property type="entry name" value="PKS_PP-bd"/>
</dbReference>
<dbReference type="GO" id="GO:0016874">
    <property type="term" value="F:ligase activity"/>
    <property type="evidence" value="ECO:0007669"/>
    <property type="project" value="UniProtKB-KW"/>
</dbReference>
<dbReference type="Gene3D" id="1.10.1200.10">
    <property type="entry name" value="ACP-like"/>
    <property type="match status" value="1"/>
</dbReference>
<keyword evidence="7" id="KW-1185">Reference proteome</keyword>
<evidence type="ECO:0000256" key="2">
    <source>
        <dbReference type="ARBA" id="ARBA00022450"/>
    </source>
</evidence>
<keyword evidence="4 6" id="KW-0436">Ligase</keyword>
<dbReference type="AlphaFoldDB" id="A0A5Q0H5A7"/>
<evidence type="ECO:0000313" key="7">
    <source>
        <dbReference type="Proteomes" id="UP000325787"/>
    </source>
</evidence>
<evidence type="ECO:0000256" key="4">
    <source>
        <dbReference type="ARBA" id="ARBA00022598"/>
    </source>
</evidence>
<accession>A0A5Q0H5A7</accession>
<dbReference type="Gene3D" id="3.40.50.12780">
    <property type="entry name" value="N-terminal domain of ligase-like"/>
    <property type="match status" value="1"/>
</dbReference>
<proteinExistence type="inferred from homology"/>
<keyword evidence="3" id="KW-0597">Phosphoprotein</keyword>
<sequence length="640" mass="68058">MTHRTLAHVLVDHVATDGDRPAFEYLHDDGRVDRLTYRELLDRATRVARRLRDASDGGPTLLLYPPGLDFVVAVYGCFLAGVPAVPTYPPLFGAADRIKQRFERVLADSRATALLADPLVLSVLTSSGAPDSLPPVVDLADDGLPAGPRDALPAPGDVALVQYTSGSTNQPKGVVLDHGNLMANMAAISAVFRLGADTRALSWLPPYHDMGLIGFILTPVYGGFPVRLMSPIHFLKNPLEWIRQIGELGITHTGAPNFGYDLCVRRAEGKDLSGVDLSRWRLAFNGAEPVRARTLTAFADRFAANGFRPEAFLPCYGLAEATLIVTGRHWSGHDVDEEGRVDCGPVIDGHRVLVVDPATGTPVEDAEGEIWVRGPSVSRGYLNDTGQPESELFGHVDGERYLRTGDLGHLRAGHLFVTGRRKDVLIQHGVNHHAHDLEAAAVLDNPLLRPTAAAFTAADDQELVLVAELAKRTAADPGELAVDIRARVLTATGARVDTVVLCPPGTIPRTTSGKIQRALTRARYLAGGLAGAVLPAAGPTRDAAREPVELFLAGVFAAVCDVAECAPTQTLGAIGGDSVRGAEIAAVTEDALRLPVPVELVLEAQSPRELAGRLLARWAADGVTGAQVVDRIDAVAGVQA</sequence>
<dbReference type="GO" id="GO:0005886">
    <property type="term" value="C:plasma membrane"/>
    <property type="evidence" value="ECO:0007669"/>
    <property type="project" value="TreeGrafter"/>
</dbReference>
<dbReference type="GO" id="GO:0070566">
    <property type="term" value="F:adenylyltransferase activity"/>
    <property type="evidence" value="ECO:0007669"/>
    <property type="project" value="TreeGrafter"/>
</dbReference>
<reference evidence="7" key="1">
    <citation type="journal article" date="2021" name="Curr. Microbiol.">
        <title>Complete genome of nocamycin-producing strain Saccharothrix syringae NRRL B-16468 reveals the biosynthetic potential for secondary metabolites.</title>
        <authorList>
            <person name="Mo X."/>
            <person name="Yang S."/>
        </authorList>
    </citation>
    <scope>NUCLEOTIDE SEQUENCE [LARGE SCALE GENOMIC DNA]</scope>
    <source>
        <strain evidence="7">ATCC 51364 / DSM 43886 / JCM 6844 / KCTC 9398 / NBRC 14523 / NRRL B-16468 / INA 2240</strain>
    </source>
</reference>